<evidence type="ECO:0000313" key="4">
    <source>
        <dbReference type="EMBL" id="MFC5551281.1"/>
    </source>
</evidence>
<keyword evidence="2" id="KW-0732">Signal</keyword>
<dbReference type="SUPFAM" id="SSF69322">
    <property type="entry name" value="Tricorn protease domain 2"/>
    <property type="match status" value="1"/>
</dbReference>
<dbReference type="InterPro" id="IPR029058">
    <property type="entry name" value="AB_hydrolase_fold"/>
</dbReference>
<reference evidence="5" key="1">
    <citation type="journal article" date="2019" name="Int. J. Syst. Evol. Microbiol.">
        <title>The Global Catalogue of Microorganisms (GCM) 10K type strain sequencing project: providing services to taxonomists for standard genome sequencing and annotation.</title>
        <authorList>
            <consortium name="The Broad Institute Genomics Platform"/>
            <consortium name="The Broad Institute Genome Sequencing Center for Infectious Disease"/>
            <person name="Wu L."/>
            <person name="Ma J."/>
        </authorList>
    </citation>
    <scope>NUCLEOTIDE SEQUENCE [LARGE SCALE GENOMIC DNA]</scope>
    <source>
        <strain evidence="5">CGMCC 4.5798</strain>
    </source>
</reference>
<dbReference type="Pfam" id="PF00326">
    <property type="entry name" value="Peptidase_S9"/>
    <property type="match status" value="1"/>
</dbReference>
<evidence type="ECO:0000256" key="2">
    <source>
        <dbReference type="SAM" id="SignalP"/>
    </source>
</evidence>
<dbReference type="EC" id="3.4.-.-" evidence="4"/>
<dbReference type="GO" id="GO:0016787">
    <property type="term" value="F:hydrolase activity"/>
    <property type="evidence" value="ECO:0007669"/>
    <property type="project" value="UniProtKB-KW"/>
</dbReference>
<feature type="signal peptide" evidence="2">
    <location>
        <begin position="1"/>
        <end position="24"/>
    </location>
</feature>
<dbReference type="Proteomes" id="UP001596086">
    <property type="component" value="Unassembled WGS sequence"/>
</dbReference>
<dbReference type="RefSeq" id="WP_379775164.1">
    <property type="nucleotide sequence ID" value="NZ_JBHSMZ010000017.1"/>
</dbReference>
<name>A0ABW0S2L6_9BURK</name>
<feature type="domain" description="Peptidase S9 prolyl oligopeptidase catalytic" evidence="3">
    <location>
        <begin position="465"/>
        <end position="681"/>
    </location>
</feature>
<keyword evidence="1 4" id="KW-0378">Hydrolase</keyword>
<evidence type="ECO:0000256" key="1">
    <source>
        <dbReference type="ARBA" id="ARBA00022801"/>
    </source>
</evidence>
<dbReference type="Gene3D" id="3.40.50.1820">
    <property type="entry name" value="alpha/beta hydrolase"/>
    <property type="match status" value="1"/>
</dbReference>
<accession>A0ABW0S2L6</accession>
<feature type="chain" id="PRO_5045457030" evidence="2">
    <location>
        <begin position="25"/>
        <end position="686"/>
    </location>
</feature>
<keyword evidence="5" id="KW-1185">Reference proteome</keyword>
<sequence>MYFPSLCRRAALALLLTLPLAATAAPAASAQSAPAGNAAAPVPLASFFDGSSFGGALLSPSGRYLAARSGAPGRRTVLAVIDLQQNTLKVVAGFRDADIGHVTWVNDERLAFDLTDREVGPRDTYLGAGLFAVNRDGSNMRQLADRRGEEFVSEAGSFAAKKILPWSTFLMGEDGAQDSEWLYVTSYDFDDDDGHVRNVNLLRLNTLTGQSSVVQRPARVDGWMLDHQGKPRLAMGHERDQTTLYYLDPANDKWRALVSYQSFTGSKGGFTPLGFGADGTLYVTARRGKDTLALYAFDYQAGKVQDEPLIETQGYDFTGDLVANRAKLLGVRYETDAQASIWFDPAMKALQEKIDKLLPSTVNMVSVAASPDAPWVLVRSYSDVQPAVYMLYNVQSGKLNKVGEARPAIDTRRMASQEVLRYKARDGLEIPALLTIPAGTPKGAKLPMVVLVHGGPYVHGSSWGWSAQTQFLASRGYAVLEPAFRGSTGFGARHFRAGWKQWGLKMQDDIADGTRWAIAKGIADPKRICIAGASYGGYATLMGLVKDPDLYRCGVDWVGVTDIQLLYDGHWSFKSDMSDEWKSYGMPEMVGDPVKDAAQLAATSPLQQAARITQPLLMAYGGVDHRVPMYHGRKFYDAVTKTNKQVEWIEYQDEGHGWSLPKNQIDFWGRVETFLDRHIGKDAVIQ</sequence>
<organism evidence="4 5">
    <name type="scientific">Massilia aerilata</name>
    <dbReference type="NCBI Taxonomy" id="453817"/>
    <lineage>
        <taxon>Bacteria</taxon>
        <taxon>Pseudomonadati</taxon>
        <taxon>Pseudomonadota</taxon>
        <taxon>Betaproteobacteria</taxon>
        <taxon>Burkholderiales</taxon>
        <taxon>Oxalobacteraceae</taxon>
        <taxon>Telluria group</taxon>
        <taxon>Massilia</taxon>
    </lineage>
</organism>
<protein>
    <submittedName>
        <fullName evidence="4">Alpha/beta hydrolase family protein</fullName>
        <ecNumber evidence="4">3.4.-.-</ecNumber>
    </submittedName>
</protein>
<dbReference type="PANTHER" id="PTHR42776">
    <property type="entry name" value="SERINE PEPTIDASE S9 FAMILY MEMBER"/>
    <property type="match status" value="1"/>
</dbReference>
<dbReference type="SUPFAM" id="SSF53474">
    <property type="entry name" value="alpha/beta-Hydrolases"/>
    <property type="match status" value="1"/>
</dbReference>
<dbReference type="InterPro" id="IPR001375">
    <property type="entry name" value="Peptidase_S9_cat"/>
</dbReference>
<evidence type="ECO:0000313" key="5">
    <source>
        <dbReference type="Proteomes" id="UP001596086"/>
    </source>
</evidence>
<comment type="caution">
    <text evidence="4">The sequence shown here is derived from an EMBL/GenBank/DDBJ whole genome shotgun (WGS) entry which is preliminary data.</text>
</comment>
<dbReference type="PANTHER" id="PTHR42776:SF27">
    <property type="entry name" value="DIPEPTIDYL PEPTIDASE FAMILY MEMBER 6"/>
    <property type="match status" value="1"/>
</dbReference>
<dbReference type="EMBL" id="JBHSMZ010000017">
    <property type="protein sequence ID" value="MFC5551281.1"/>
    <property type="molecule type" value="Genomic_DNA"/>
</dbReference>
<gene>
    <name evidence="4" type="ORF">ACFPO9_22405</name>
</gene>
<proteinExistence type="predicted"/>
<evidence type="ECO:0000259" key="3">
    <source>
        <dbReference type="Pfam" id="PF00326"/>
    </source>
</evidence>